<sequence>MKRMTTMMRLAAIATTSALVLAGCGSEDGDDNDSGDKTTSSDSPSSDAPVAEGDGTLTFGSLLPQTGSLAFLGPPEFAGVDLAVKDINAAGGVLGKDVVHVRGDSGDTDSGIAPAETDKLLDAGSDVVVGAASSGVSLTVIDKIMSEGAVMFSPANTSTAFDEGDYAGADNYFRTAPSDILQGAVLANLLVQDGRKNVAIMARQDAYGETLAAEVKKNLEAQGSAVATTVFYGEKAQSFDSQVQEVSGAGADAVVLIAFEETTSIIPQLIAAGAGPQDLPTYFVDGNTASYADDASAPLPPGTLEGTKGTIPGAEAAKDFRDRLLEVNPKLKDFTYSAEAYDAVVVSALAAIAAGSDAGDAIATKIVEVTEGGEKCTEFKACADLLADGADIDYDGLSGPIDMGDTGSPTAASIGIYEYDGENRISPVEYIAGQI</sequence>
<comment type="caution">
    <text evidence="6">The sequence shown here is derived from an EMBL/GenBank/DDBJ whole genome shotgun (WGS) entry which is preliminary data.</text>
</comment>
<dbReference type="InterPro" id="IPR028081">
    <property type="entry name" value="Leu-bd"/>
</dbReference>
<feature type="chain" id="PRO_5039170144" evidence="4">
    <location>
        <begin position="23"/>
        <end position="435"/>
    </location>
</feature>
<evidence type="ECO:0000313" key="7">
    <source>
        <dbReference type="Proteomes" id="UP000307087"/>
    </source>
</evidence>
<proteinExistence type="inferred from homology"/>
<dbReference type="PANTHER" id="PTHR30483">
    <property type="entry name" value="LEUCINE-SPECIFIC-BINDING PROTEIN"/>
    <property type="match status" value="1"/>
</dbReference>
<dbReference type="OrthoDB" id="7337537at2"/>
<gene>
    <name evidence="6" type="ORF">E9934_02985</name>
</gene>
<dbReference type="Pfam" id="PF13458">
    <property type="entry name" value="Peripla_BP_6"/>
    <property type="match status" value="1"/>
</dbReference>
<evidence type="ECO:0000256" key="4">
    <source>
        <dbReference type="SAM" id="SignalP"/>
    </source>
</evidence>
<dbReference type="EMBL" id="STGW01000001">
    <property type="protein sequence ID" value="THV18590.1"/>
    <property type="molecule type" value="Genomic_DNA"/>
</dbReference>
<dbReference type="Proteomes" id="UP000307087">
    <property type="component" value="Unassembled WGS sequence"/>
</dbReference>
<reference evidence="6 7" key="1">
    <citation type="journal article" date="2009" name="Int. J. Syst. Evol. Microbiol.">
        <title>Nocardioides caeni sp. nov., isolated from wastewater.</title>
        <authorList>
            <person name="Yoon J.H."/>
            <person name="Kang S.J."/>
            <person name="Park S."/>
            <person name="Kim W."/>
            <person name="Oh T.K."/>
        </authorList>
    </citation>
    <scope>NUCLEOTIDE SEQUENCE [LARGE SCALE GENOMIC DNA]</scope>
    <source>
        <strain evidence="6 7">DSM 23134</strain>
    </source>
</reference>
<evidence type="ECO:0000259" key="5">
    <source>
        <dbReference type="Pfam" id="PF13458"/>
    </source>
</evidence>
<dbReference type="InterPro" id="IPR028082">
    <property type="entry name" value="Peripla_BP_I"/>
</dbReference>
<evidence type="ECO:0000256" key="2">
    <source>
        <dbReference type="ARBA" id="ARBA00022729"/>
    </source>
</evidence>
<comment type="similarity">
    <text evidence="1">Belongs to the leucine-binding protein family.</text>
</comment>
<feature type="domain" description="Leucine-binding protein" evidence="5">
    <location>
        <begin position="57"/>
        <end position="371"/>
    </location>
</feature>
<name>A0A4S8NNU8_9ACTN</name>
<dbReference type="Gene3D" id="3.40.50.2300">
    <property type="match status" value="2"/>
</dbReference>
<dbReference type="AlphaFoldDB" id="A0A4S8NNU8"/>
<accession>A0A4S8NNU8</accession>
<feature type="compositionally biased region" description="Low complexity" evidence="3">
    <location>
        <begin position="37"/>
        <end position="47"/>
    </location>
</feature>
<dbReference type="PROSITE" id="PS51257">
    <property type="entry name" value="PROKAR_LIPOPROTEIN"/>
    <property type="match status" value="1"/>
</dbReference>
<dbReference type="PANTHER" id="PTHR30483:SF6">
    <property type="entry name" value="PERIPLASMIC BINDING PROTEIN OF ABC TRANSPORTER FOR NATURAL AMINO ACIDS"/>
    <property type="match status" value="1"/>
</dbReference>
<evidence type="ECO:0000256" key="1">
    <source>
        <dbReference type="ARBA" id="ARBA00010062"/>
    </source>
</evidence>
<keyword evidence="2 4" id="KW-0732">Signal</keyword>
<feature type="region of interest" description="Disordered" evidence="3">
    <location>
        <begin position="24"/>
        <end position="57"/>
    </location>
</feature>
<evidence type="ECO:0000313" key="6">
    <source>
        <dbReference type="EMBL" id="THV18590.1"/>
    </source>
</evidence>
<organism evidence="6 7">
    <name type="scientific">Nocardioides caeni</name>
    <dbReference type="NCBI Taxonomy" id="574700"/>
    <lineage>
        <taxon>Bacteria</taxon>
        <taxon>Bacillati</taxon>
        <taxon>Actinomycetota</taxon>
        <taxon>Actinomycetes</taxon>
        <taxon>Propionibacteriales</taxon>
        <taxon>Nocardioidaceae</taxon>
        <taxon>Nocardioides</taxon>
    </lineage>
</organism>
<evidence type="ECO:0000256" key="3">
    <source>
        <dbReference type="SAM" id="MobiDB-lite"/>
    </source>
</evidence>
<keyword evidence="7" id="KW-1185">Reference proteome</keyword>
<dbReference type="InterPro" id="IPR051010">
    <property type="entry name" value="BCAA_transport"/>
</dbReference>
<feature type="signal peptide" evidence="4">
    <location>
        <begin position="1"/>
        <end position="22"/>
    </location>
</feature>
<dbReference type="SUPFAM" id="SSF53822">
    <property type="entry name" value="Periplasmic binding protein-like I"/>
    <property type="match status" value="1"/>
</dbReference>
<dbReference type="CDD" id="cd06346">
    <property type="entry name" value="PBP1_ABC_ligand_binding-like"/>
    <property type="match status" value="1"/>
</dbReference>
<protein>
    <submittedName>
        <fullName evidence="6">Amino acid ABC transporter substrate-binding protein</fullName>
    </submittedName>
</protein>